<dbReference type="AlphaFoldDB" id="A0A2M9BFN5"/>
<evidence type="ECO:0000313" key="1">
    <source>
        <dbReference type="EMBL" id="PJJ56763.1"/>
    </source>
</evidence>
<dbReference type="OrthoDB" id="4426778at2"/>
<evidence type="ECO:0000313" key="2">
    <source>
        <dbReference type="Proteomes" id="UP000230842"/>
    </source>
</evidence>
<proteinExistence type="predicted"/>
<comment type="caution">
    <text evidence="1">The sequence shown here is derived from an EMBL/GenBank/DDBJ whole genome shotgun (WGS) entry which is preliminary data.</text>
</comment>
<dbReference type="Pfam" id="PF01527">
    <property type="entry name" value="HTH_Tnp_1"/>
    <property type="match status" value="1"/>
</dbReference>
<sequence length="74" mass="8538">MPKKFEPEMRERVLRMFAEALPEHQSKSAAARHVSELLGISPETLRTWARRVEVDQGKVPGTPSDVVEENRRLR</sequence>
<dbReference type="EMBL" id="PGEZ01000001">
    <property type="protein sequence ID" value="PJJ56763.1"/>
    <property type="molecule type" value="Genomic_DNA"/>
</dbReference>
<dbReference type="GO" id="GO:0003677">
    <property type="term" value="F:DNA binding"/>
    <property type="evidence" value="ECO:0007669"/>
    <property type="project" value="InterPro"/>
</dbReference>
<keyword evidence="2" id="KW-1185">Reference proteome</keyword>
<reference evidence="1 2" key="1">
    <citation type="submission" date="2017-11" db="EMBL/GenBank/DDBJ databases">
        <title>Genomic Encyclopedia of Archaeal and Bacterial Type Strains, Phase II (KMG-II): From Individual Species to Whole Genera.</title>
        <authorList>
            <person name="Goeker M."/>
        </authorList>
    </citation>
    <scope>NUCLEOTIDE SEQUENCE [LARGE SCALE GENOMIC DNA]</scope>
    <source>
        <strain evidence="1 2">DSM 27763</strain>
    </source>
</reference>
<dbReference type="InterPro" id="IPR002514">
    <property type="entry name" value="Transposase_8"/>
</dbReference>
<protein>
    <submittedName>
        <fullName evidence="1">Transposase</fullName>
    </submittedName>
</protein>
<gene>
    <name evidence="1" type="ORF">CLV56_0976</name>
</gene>
<dbReference type="Proteomes" id="UP000230842">
    <property type="component" value="Unassembled WGS sequence"/>
</dbReference>
<dbReference type="GO" id="GO:0006313">
    <property type="term" value="P:DNA transposition"/>
    <property type="evidence" value="ECO:0007669"/>
    <property type="project" value="InterPro"/>
</dbReference>
<dbReference type="Gene3D" id="1.10.10.10">
    <property type="entry name" value="Winged helix-like DNA-binding domain superfamily/Winged helix DNA-binding domain"/>
    <property type="match status" value="1"/>
</dbReference>
<accession>A0A2M9BFN5</accession>
<dbReference type="InterPro" id="IPR036388">
    <property type="entry name" value="WH-like_DNA-bd_sf"/>
</dbReference>
<organism evidence="1 2">
    <name type="scientific">Mumia flava</name>
    <dbReference type="NCBI Taxonomy" id="1348852"/>
    <lineage>
        <taxon>Bacteria</taxon>
        <taxon>Bacillati</taxon>
        <taxon>Actinomycetota</taxon>
        <taxon>Actinomycetes</taxon>
        <taxon>Propionibacteriales</taxon>
        <taxon>Nocardioidaceae</taxon>
        <taxon>Mumia</taxon>
    </lineage>
</organism>
<dbReference type="SUPFAM" id="SSF46689">
    <property type="entry name" value="Homeodomain-like"/>
    <property type="match status" value="1"/>
</dbReference>
<name>A0A2M9BFN5_9ACTN</name>
<dbReference type="InterPro" id="IPR009057">
    <property type="entry name" value="Homeodomain-like_sf"/>
</dbReference>
<dbReference type="GO" id="GO:0004803">
    <property type="term" value="F:transposase activity"/>
    <property type="evidence" value="ECO:0007669"/>
    <property type="project" value="InterPro"/>
</dbReference>